<protein>
    <recommendedName>
        <fullName evidence="4">Secreted protein</fullName>
    </recommendedName>
</protein>
<dbReference type="EMBL" id="JBEDUW010000003">
    <property type="protein sequence ID" value="KAK9939101.1"/>
    <property type="molecule type" value="Genomic_DNA"/>
</dbReference>
<gene>
    <name evidence="2" type="ORF">M0R45_015810</name>
</gene>
<sequence>MNFLFWLLLIVELDAVNGGVGLEDCKKTRCNIDGPDIRFPFRLKISNQSIVVFRALIFHATNTTRQCLRYHPHLRSSLE</sequence>
<accession>A0AAW1XS38</accession>
<proteinExistence type="predicted"/>
<evidence type="ECO:0008006" key="4">
    <source>
        <dbReference type="Google" id="ProtNLM"/>
    </source>
</evidence>
<evidence type="ECO:0000256" key="1">
    <source>
        <dbReference type="SAM" id="SignalP"/>
    </source>
</evidence>
<name>A0AAW1XS38_RUBAR</name>
<evidence type="ECO:0000313" key="3">
    <source>
        <dbReference type="Proteomes" id="UP001457282"/>
    </source>
</evidence>
<reference evidence="2 3" key="1">
    <citation type="journal article" date="2023" name="G3 (Bethesda)">
        <title>A chromosome-length genome assembly and annotation of blackberry (Rubus argutus, cv. 'Hillquist').</title>
        <authorList>
            <person name="Bruna T."/>
            <person name="Aryal R."/>
            <person name="Dudchenko O."/>
            <person name="Sargent D.J."/>
            <person name="Mead D."/>
            <person name="Buti M."/>
            <person name="Cavallini A."/>
            <person name="Hytonen T."/>
            <person name="Andres J."/>
            <person name="Pham M."/>
            <person name="Weisz D."/>
            <person name="Mascagni F."/>
            <person name="Usai G."/>
            <person name="Natali L."/>
            <person name="Bassil N."/>
            <person name="Fernandez G.E."/>
            <person name="Lomsadze A."/>
            <person name="Armour M."/>
            <person name="Olukolu B."/>
            <person name="Poorten T."/>
            <person name="Britton C."/>
            <person name="Davik J."/>
            <person name="Ashrafi H."/>
            <person name="Aiden E.L."/>
            <person name="Borodovsky M."/>
            <person name="Worthington M."/>
        </authorList>
    </citation>
    <scope>NUCLEOTIDE SEQUENCE [LARGE SCALE GENOMIC DNA]</scope>
    <source>
        <strain evidence="2">PI 553951</strain>
    </source>
</reference>
<keyword evidence="1" id="KW-0732">Signal</keyword>
<comment type="caution">
    <text evidence="2">The sequence shown here is derived from an EMBL/GenBank/DDBJ whole genome shotgun (WGS) entry which is preliminary data.</text>
</comment>
<dbReference type="Proteomes" id="UP001457282">
    <property type="component" value="Unassembled WGS sequence"/>
</dbReference>
<feature type="chain" id="PRO_5043688213" description="Secreted protein" evidence="1">
    <location>
        <begin position="19"/>
        <end position="79"/>
    </location>
</feature>
<dbReference type="AlphaFoldDB" id="A0AAW1XS38"/>
<keyword evidence="3" id="KW-1185">Reference proteome</keyword>
<feature type="signal peptide" evidence="1">
    <location>
        <begin position="1"/>
        <end position="18"/>
    </location>
</feature>
<organism evidence="2 3">
    <name type="scientific">Rubus argutus</name>
    <name type="common">Southern blackberry</name>
    <dbReference type="NCBI Taxonomy" id="59490"/>
    <lineage>
        <taxon>Eukaryota</taxon>
        <taxon>Viridiplantae</taxon>
        <taxon>Streptophyta</taxon>
        <taxon>Embryophyta</taxon>
        <taxon>Tracheophyta</taxon>
        <taxon>Spermatophyta</taxon>
        <taxon>Magnoliopsida</taxon>
        <taxon>eudicotyledons</taxon>
        <taxon>Gunneridae</taxon>
        <taxon>Pentapetalae</taxon>
        <taxon>rosids</taxon>
        <taxon>fabids</taxon>
        <taxon>Rosales</taxon>
        <taxon>Rosaceae</taxon>
        <taxon>Rosoideae</taxon>
        <taxon>Rosoideae incertae sedis</taxon>
        <taxon>Rubus</taxon>
    </lineage>
</organism>
<evidence type="ECO:0000313" key="2">
    <source>
        <dbReference type="EMBL" id="KAK9939101.1"/>
    </source>
</evidence>